<dbReference type="InterPro" id="IPR013762">
    <property type="entry name" value="Integrase-like_cat_sf"/>
</dbReference>
<keyword evidence="1" id="KW-0233">DNA recombination</keyword>
<keyword evidence="3" id="KW-1185">Reference proteome</keyword>
<evidence type="ECO:0000313" key="3">
    <source>
        <dbReference type="Proteomes" id="UP001464923"/>
    </source>
</evidence>
<accession>A0ABV1K297</accession>
<dbReference type="Gene3D" id="1.10.443.10">
    <property type="entry name" value="Intergrase catalytic core"/>
    <property type="match status" value="1"/>
</dbReference>
<evidence type="ECO:0000313" key="2">
    <source>
        <dbReference type="EMBL" id="MEQ3542366.1"/>
    </source>
</evidence>
<dbReference type="InterPro" id="IPR011010">
    <property type="entry name" value="DNA_brk_join_enz"/>
</dbReference>
<evidence type="ECO:0008006" key="4">
    <source>
        <dbReference type="Google" id="ProtNLM"/>
    </source>
</evidence>
<feature type="non-terminal residue" evidence="2">
    <location>
        <position position="1"/>
    </location>
</feature>
<gene>
    <name evidence="2" type="ORF">WHI96_26510</name>
</gene>
<reference evidence="2 3" key="1">
    <citation type="submission" date="2024-03" db="EMBL/GenBank/DDBJ databases">
        <title>Draft genome sequence of Pseudonocardia tropica JCM 19149.</title>
        <authorList>
            <person name="Butdee W."/>
            <person name="Duangmal K."/>
        </authorList>
    </citation>
    <scope>NUCLEOTIDE SEQUENCE [LARGE SCALE GENOMIC DNA]</scope>
    <source>
        <strain evidence="2 3">JCM 19149</strain>
    </source>
</reference>
<protein>
    <recommendedName>
        <fullName evidence="4">Transposase</fullName>
    </recommendedName>
</protein>
<sequence length="339" mass="38022">CRRASRTMRWARSRISSLNFLGAGTISTFPWDQSLHHIRGASARVRARFPRTPASELVLLPSPLKNHDGRRPITIYYLRDNHRRWANSLPELPALAAEIVDGHTRTRALPFPRERIQPYSWRHTYAQRHADAGIAVDVLCELMDHTSMATTQGYYRVSETRRRDAVDRVTALQFDRHGHRTWHHASALLESERARRAVGEVAVPYGICTEPTNVAAGGDDCPVRFRCVGCDHFRTDASYLPDLEAYLADLLRNRERLACLTSADSWAISEATPSDAEITRIRALISQITHQLGDLGEREQAALRDAVTVVRRARGATVGLGMPTIRHSQTSLAGISHGD</sequence>
<dbReference type="Proteomes" id="UP001464923">
    <property type="component" value="Unassembled WGS sequence"/>
</dbReference>
<comment type="caution">
    <text evidence="2">The sequence shown here is derived from an EMBL/GenBank/DDBJ whole genome shotgun (WGS) entry which is preliminary data.</text>
</comment>
<name>A0ABV1K297_9PSEU</name>
<proteinExistence type="predicted"/>
<dbReference type="EMBL" id="JBEDNP010000034">
    <property type="protein sequence ID" value="MEQ3542366.1"/>
    <property type="molecule type" value="Genomic_DNA"/>
</dbReference>
<organism evidence="2 3">
    <name type="scientific">Pseudonocardia tropica</name>
    <dbReference type="NCBI Taxonomy" id="681289"/>
    <lineage>
        <taxon>Bacteria</taxon>
        <taxon>Bacillati</taxon>
        <taxon>Actinomycetota</taxon>
        <taxon>Actinomycetes</taxon>
        <taxon>Pseudonocardiales</taxon>
        <taxon>Pseudonocardiaceae</taxon>
        <taxon>Pseudonocardia</taxon>
    </lineage>
</organism>
<evidence type="ECO:0000256" key="1">
    <source>
        <dbReference type="ARBA" id="ARBA00023172"/>
    </source>
</evidence>
<dbReference type="SUPFAM" id="SSF56349">
    <property type="entry name" value="DNA breaking-rejoining enzymes"/>
    <property type="match status" value="1"/>
</dbReference>